<dbReference type="PROSITE" id="PS00455">
    <property type="entry name" value="AMP_BINDING"/>
    <property type="match status" value="1"/>
</dbReference>
<protein>
    <submittedName>
        <fullName evidence="5">Tridomain enzyme adenylation-thiolation-dehydrogenase</fullName>
    </submittedName>
</protein>
<dbReference type="Gene3D" id="3.40.50.720">
    <property type="entry name" value="NAD(P)-binding Rossmann-like Domain"/>
    <property type="match status" value="1"/>
</dbReference>
<dbReference type="HOGENOM" id="CLU_002220_0_0_1"/>
<evidence type="ECO:0000259" key="3">
    <source>
        <dbReference type="Pfam" id="PF00501"/>
    </source>
</evidence>
<evidence type="ECO:0000256" key="1">
    <source>
        <dbReference type="ARBA" id="ARBA00022450"/>
    </source>
</evidence>
<keyword evidence="1" id="KW-0596">Phosphopantetheine</keyword>
<evidence type="ECO:0000313" key="6">
    <source>
        <dbReference type="Proteomes" id="UP000030671"/>
    </source>
</evidence>
<dbReference type="Proteomes" id="UP000030671">
    <property type="component" value="Unassembled WGS sequence"/>
</dbReference>
<dbReference type="GeneID" id="20675126"/>
<dbReference type="eggNOG" id="KOG1256">
    <property type="taxonomic scope" value="Eukaryota"/>
</dbReference>
<dbReference type="InterPro" id="IPR020845">
    <property type="entry name" value="AMP-binding_CS"/>
</dbReference>
<dbReference type="Pfam" id="PF00501">
    <property type="entry name" value="AMP-binding"/>
    <property type="match status" value="1"/>
</dbReference>
<feature type="domain" description="Thioester reductase (TE)" evidence="4">
    <location>
        <begin position="641"/>
        <end position="884"/>
    </location>
</feature>
<evidence type="ECO:0000256" key="2">
    <source>
        <dbReference type="ARBA" id="ARBA00022553"/>
    </source>
</evidence>
<evidence type="ECO:0000259" key="4">
    <source>
        <dbReference type="Pfam" id="PF07993"/>
    </source>
</evidence>
<keyword evidence="2" id="KW-0597">Phosphoprotein</keyword>
<dbReference type="InterPro" id="IPR042099">
    <property type="entry name" value="ANL_N_sf"/>
</dbReference>
<dbReference type="InterPro" id="IPR000873">
    <property type="entry name" value="AMP-dep_synth/lig_dom"/>
</dbReference>
<dbReference type="InterPro" id="IPR013120">
    <property type="entry name" value="FAR_NAD-bd"/>
</dbReference>
<dbReference type="SUPFAM" id="SSF56801">
    <property type="entry name" value="Acetyl-CoA synthetase-like"/>
    <property type="match status" value="1"/>
</dbReference>
<dbReference type="Gene3D" id="3.40.50.12780">
    <property type="entry name" value="N-terminal domain of ligase-like"/>
    <property type="match status" value="1"/>
</dbReference>
<dbReference type="InterPro" id="IPR051414">
    <property type="entry name" value="Adenylate-forming_Reductase"/>
</dbReference>
<organism evidence="5 6">
    <name type="scientific">Heterobasidion irregulare (strain TC 32-1)</name>
    <dbReference type="NCBI Taxonomy" id="747525"/>
    <lineage>
        <taxon>Eukaryota</taxon>
        <taxon>Fungi</taxon>
        <taxon>Dikarya</taxon>
        <taxon>Basidiomycota</taxon>
        <taxon>Agaricomycotina</taxon>
        <taxon>Agaricomycetes</taxon>
        <taxon>Russulales</taxon>
        <taxon>Bondarzewiaceae</taxon>
        <taxon>Heterobasidion</taxon>
        <taxon>Heterobasidion annosum species complex</taxon>
    </lineage>
</organism>
<dbReference type="PANTHER" id="PTHR43439:SF2">
    <property type="entry name" value="ENZYME, PUTATIVE (JCVI)-RELATED"/>
    <property type="match status" value="1"/>
</dbReference>
<dbReference type="EMBL" id="KI925456">
    <property type="protein sequence ID" value="ETW84740.1"/>
    <property type="molecule type" value="Genomic_DNA"/>
</dbReference>
<gene>
    <name evidence="5" type="primary">nps5</name>
    <name evidence="5" type="ORF">HETIRDRAFT_439333</name>
</gene>
<keyword evidence="6" id="KW-1185">Reference proteome</keyword>
<dbReference type="SUPFAM" id="SSF51735">
    <property type="entry name" value="NAD(P)-binding Rossmann-fold domains"/>
    <property type="match status" value="1"/>
</dbReference>
<sequence length="1011" mass="111297">MEPCPISLYDILLPDVYLGIGHVNPERPFCKVIDADDGTHPVRTILWSGLLADATRVASCLLLSGQAYRAPGNPIAVHVCILADSSYTYYVYEVAAFLLGWTPVLLSTRNSVAALEHLIRTSAANMILVDDRHLHLAQEMKDSLPNLLVIQMPYEPHAGSELGPFVRPASTAQSTSKELDRPVIYMHTSGSTGFPKLIPITHRGLISGARSISGDLYVGDTVYGPLPLAHGLGGFLYIMWPLGSGVLPTFVSTKSPVTRESVVRHLELLEPCIAFLAPAILEDIFLAGESGIRVLSRAKRVMYGGAPLRRSCGDALVGHGVSLITCYGMTEINSIGTMDFPSTNVRGDWMYIRFHDNYNLHFLPVDDNPEVRELIVSPGRDASPAIINHTDPVGFATNDLWSPHPSISGLWKHVGRRDSVIVLSNGEKTDTKQIETLLLKDPYISRVVVFGSGHFLNGVILEPVETGGSEFEFLDKVWPTIAHANEIVPKHSRLLREMVLVRSDAKPIALTDKGSVKTNETLRLYSSEIEEAYSRLEIDSQASVPVPETLDHTHLLAFVKNVVSEALGRKIDERSNLFDNGECLTVRIHHDLILARFADTDTAEDRRLHISRLVDRFSSGFTRHVPEATAPHDPHMFSFLITGTTGSLGSHVLASLARRSDVHKVYCFNRPADGLDPIQRQQIAFTTRGIDPNILDEAAAKIEIMYVDLSSPDLGLEGTVLERIRSDVTHIVHLAWQMNFNVTVDNFERTQIAGVRHLIDLALSSRRTCPPKFIFVSSIAAALGFQGDGPIPERAMDDPEVVKKESGYGQAKYVVERVIDNAARETGLAATVIRCGQLSGSSISGAWNMAEYIPILLLSSVESGVVPAQLPSIRWVPIDVAADVVVDLCVIDQEGVSAPFSTTYWHVENVTETPWTEVVEWVMKHTNWAVRPIGTVEWIDMVKRAATRVGAEGAPIPAVKLVDFYDRFTGGEARTLDVTKTLEASLHLRELGSVVPFLSKYVDFILSHKHD</sequence>
<dbReference type="KEGG" id="hir:HETIRDRAFT_439333"/>
<dbReference type="Pfam" id="PF07993">
    <property type="entry name" value="NAD_binding_4"/>
    <property type="match status" value="1"/>
</dbReference>
<dbReference type="Pfam" id="PF23562">
    <property type="entry name" value="AMP-binding_C_3"/>
    <property type="match status" value="1"/>
</dbReference>
<dbReference type="RefSeq" id="XP_009544373.1">
    <property type="nucleotide sequence ID" value="XM_009546078.1"/>
</dbReference>
<accession>W4KHE0</accession>
<dbReference type="STRING" id="747525.W4KHE0"/>
<dbReference type="OrthoDB" id="429813at2759"/>
<dbReference type="InParanoid" id="W4KHE0"/>
<name>W4KHE0_HETIT</name>
<dbReference type="InterPro" id="IPR036291">
    <property type="entry name" value="NAD(P)-bd_dom_sf"/>
</dbReference>
<dbReference type="PANTHER" id="PTHR43439">
    <property type="entry name" value="PHENYLACETATE-COENZYME A LIGASE"/>
    <property type="match status" value="1"/>
</dbReference>
<evidence type="ECO:0000313" key="5">
    <source>
        <dbReference type="EMBL" id="ETW84740.1"/>
    </source>
</evidence>
<dbReference type="AlphaFoldDB" id="W4KHE0"/>
<dbReference type="eggNOG" id="KOG1178">
    <property type="taxonomic scope" value="Eukaryota"/>
</dbReference>
<reference evidence="5 6" key="1">
    <citation type="journal article" date="2012" name="New Phytol.">
        <title>Insight into trade-off between wood decay and parasitism from the genome of a fungal forest pathogen.</title>
        <authorList>
            <person name="Olson A."/>
            <person name="Aerts A."/>
            <person name="Asiegbu F."/>
            <person name="Belbahri L."/>
            <person name="Bouzid O."/>
            <person name="Broberg A."/>
            <person name="Canback B."/>
            <person name="Coutinho P.M."/>
            <person name="Cullen D."/>
            <person name="Dalman K."/>
            <person name="Deflorio G."/>
            <person name="van Diepen L.T."/>
            <person name="Dunand C."/>
            <person name="Duplessis S."/>
            <person name="Durling M."/>
            <person name="Gonthier P."/>
            <person name="Grimwood J."/>
            <person name="Fossdal C.G."/>
            <person name="Hansson D."/>
            <person name="Henrissat B."/>
            <person name="Hietala A."/>
            <person name="Himmelstrand K."/>
            <person name="Hoffmeister D."/>
            <person name="Hogberg N."/>
            <person name="James T.Y."/>
            <person name="Karlsson M."/>
            <person name="Kohler A."/>
            <person name="Kues U."/>
            <person name="Lee Y.H."/>
            <person name="Lin Y.C."/>
            <person name="Lind M."/>
            <person name="Lindquist E."/>
            <person name="Lombard V."/>
            <person name="Lucas S."/>
            <person name="Lunden K."/>
            <person name="Morin E."/>
            <person name="Murat C."/>
            <person name="Park J."/>
            <person name="Raffaello T."/>
            <person name="Rouze P."/>
            <person name="Salamov A."/>
            <person name="Schmutz J."/>
            <person name="Solheim H."/>
            <person name="Stahlberg J."/>
            <person name="Velez H."/>
            <person name="de Vries R.P."/>
            <person name="Wiebenga A."/>
            <person name="Woodward S."/>
            <person name="Yakovlev I."/>
            <person name="Garbelotto M."/>
            <person name="Martin F."/>
            <person name="Grigoriev I.V."/>
            <person name="Stenlid J."/>
        </authorList>
    </citation>
    <scope>NUCLEOTIDE SEQUENCE [LARGE SCALE GENOMIC DNA]</scope>
    <source>
        <strain evidence="5 6">TC 32-1</strain>
    </source>
</reference>
<feature type="domain" description="AMP-dependent synthetase/ligase" evidence="3">
    <location>
        <begin position="43"/>
        <end position="339"/>
    </location>
</feature>
<proteinExistence type="predicted"/>